<dbReference type="InterPro" id="IPR016024">
    <property type="entry name" value="ARM-type_fold"/>
</dbReference>
<proteinExistence type="predicted"/>
<feature type="non-terminal residue" evidence="1">
    <location>
        <position position="64"/>
    </location>
</feature>
<dbReference type="InterPro" id="IPR011989">
    <property type="entry name" value="ARM-like"/>
</dbReference>
<comment type="caution">
    <text evidence="1">The sequence shown here is derived from an EMBL/GenBank/DDBJ whole genome shotgun (WGS) entry which is preliminary data.</text>
</comment>
<feature type="non-terminal residue" evidence="1">
    <location>
        <position position="1"/>
    </location>
</feature>
<evidence type="ECO:0000313" key="1">
    <source>
        <dbReference type="EMBL" id="KAL0186509.1"/>
    </source>
</evidence>
<accession>A0ABD0QK43</accession>
<dbReference type="AlphaFoldDB" id="A0ABD0QK43"/>
<organism evidence="1 2">
    <name type="scientific">Cirrhinus mrigala</name>
    <name type="common">Mrigala</name>
    <dbReference type="NCBI Taxonomy" id="683832"/>
    <lineage>
        <taxon>Eukaryota</taxon>
        <taxon>Metazoa</taxon>
        <taxon>Chordata</taxon>
        <taxon>Craniata</taxon>
        <taxon>Vertebrata</taxon>
        <taxon>Euteleostomi</taxon>
        <taxon>Actinopterygii</taxon>
        <taxon>Neopterygii</taxon>
        <taxon>Teleostei</taxon>
        <taxon>Ostariophysi</taxon>
        <taxon>Cypriniformes</taxon>
        <taxon>Cyprinidae</taxon>
        <taxon>Labeoninae</taxon>
        <taxon>Labeonini</taxon>
        <taxon>Cirrhinus</taxon>
    </lineage>
</organism>
<dbReference type="Gene3D" id="1.25.10.10">
    <property type="entry name" value="Leucine-rich Repeat Variant"/>
    <property type="match status" value="1"/>
</dbReference>
<dbReference type="Proteomes" id="UP001529510">
    <property type="component" value="Unassembled WGS sequence"/>
</dbReference>
<name>A0ABD0QK43_CIRMR</name>
<protein>
    <submittedName>
        <fullName evidence="1">Uncharacterized protein</fullName>
    </submittedName>
</protein>
<sequence>AIAPLLQLVVSENTAVCANALRALTVLAEVPRARAQLLEHVPLLKTRLTHPTAIIQRAASTAIE</sequence>
<gene>
    <name evidence="1" type="ORF">M9458_018179</name>
</gene>
<dbReference type="SUPFAM" id="SSF48371">
    <property type="entry name" value="ARM repeat"/>
    <property type="match status" value="1"/>
</dbReference>
<reference evidence="1 2" key="1">
    <citation type="submission" date="2024-05" db="EMBL/GenBank/DDBJ databases">
        <title>Genome sequencing and assembly of Indian major carp, Cirrhinus mrigala (Hamilton, 1822).</title>
        <authorList>
            <person name="Mohindra V."/>
            <person name="Chowdhury L.M."/>
            <person name="Lal K."/>
            <person name="Jena J.K."/>
        </authorList>
    </citation>
    <scope>NUCLEOTIDE SEQUENCE [LARGE SCALE GENOMIC DNA]</scope>
    <source>
        <strain evidence="1">CM1030</strain>
        <tissue evidence="1">Blood</tissue>
    </source>
</reference>
<dbReference type="EMBL" id="JAMKFB020000008">
    <property type="protein sequence ID" value="KAL0186509.1"/>
    <property type="molecule type" value="Genomic_DNA"/>
</dbReference>
<evidence type="ECO:0000313" key="2">
    <source>
        <dbReference type="Proteomes" id="UP001529510"/>
    </source>
</evidence>
<keyword evidence="2" id="KW-1185">Reference proteome</keyword>